<comment type="caution">
    <text evidence="5">The sequence shown here is derived from an EMBL/GenBank/DDBJ whole genome shotgun (WGS) entry which is preliminary data.</text>
</comment>
<dbReference type="Proteomes" id="UP000823749">
    <property type="component" value="Chromosome 4"/>
</dbReference>
<dbReference type="SUPFAM" id="SSF54928">
    <property type="entry name" value="RNA-binding domain, RBD"/>
    <property type="match status" value="1"/>
</dbReference>
<dbReference type="Pfam" id="PF00076">
    <property type="entry name" value="RRM_1"/>
    <property type="match status" value="1"/>
</dbReference>
<dbReference type="InterPro" id="IPR012677">
    <property type="entry name" value="Nucleotide-bd_a/b_plait_sf"/>
</dbReference>
<dbReference type="Gene3D" id="2.20.70.10">
    <property type="match status" value="1"/>
</dbReference>
<dbReference type="PROSITE" id="PS50102">
    <property type="entry name" value="RRM"/>
    <property type="match status" value="1"/>
</dbReference>
<dbReference type="InterPro" id="IPR001202">
    <property type="entry name" value="WW_dom"/>
</dbReference>
<feature type="compositionally biased region" description="Acidic residues" evidence="2">
    <location>
        <begin position="21"/>
        <end position="32"/>
    </location>
</feature>
<feature type="domain" description="WW" evidence="3">
    <location>
        <begin position="204"/>
        <end position="237"/>
    </location>
</feature>
<dbReference type="GO" id="GO:0006397">
    <property type="term" value="P:mRNA processing"/>
    <property type="evidence" value="ECO:0007669"/>
    <property type="project" value="InterPro"/>
</dbReference>
<dbReference type="InterPro" id="IPR035979">
    <property type="entry name" value="RBD_domain_sf"/>
</dbReference>
<sequence length="363" mass="40594">MECVQKRETKRKRTTTTTTILDDDDDNTGDEVESSRCSSSYVVMFFKLFVETVESHSFELSSVFAYIDSQADGNTVSKANKEVVVPEANTEKASRTVYVSGIPLRASREEVNLFFSSVCKVRNIDLILDPSLNLPKAVGYIEFDDPIYVSMAVDLSGQLLLGQPIEVEPLNVGNPSAGERSYIHTGKKNFIDKPWDMMTSDERIDASTDWRELTDVENRRFFYNKVTGKRRWSIPVELGAARNRADEAAQSSRGGHVPFLPPVMAHSNCQQVFGAPSQVAPWPQYPAYPLPQYSACPLPQYSACPLPPPLYPAYPLPPPPYPAYPLPPPPYPAYPLPPPPYAAYPLPQYQYQYQAYPFSGVAM</sequence>
<evidence type="ECO:0000313" key="5">
    <source>
        <dbReference type="EMBL" id="KAG5551407.1"/>
    </source>
</evidence>
<dbReference type="GO" id="GO:0005634">
    <property type="term" value="C:nucleus"/>
    <property type="evidence" value="ECO:0007669"/>
    <property type="project" value="InterPro"/>
</dbReference>
<name>A0AAV6KFV8_9ERIC</name>
<evidence type="ECO:0000313" key="6">
    <source>
        <dbReference type="Proteomes" id="UP000823749"/>
    </source>
</evidence>
<dbReference type="InterPro" id="IPR000504">
    <property type="entry name" value="RRM_dom"/>
</dbReference>
<evidence type="ECO:0000256" key="1">
    <source>
        <dbReference type="PROSITE-ProRule" id="PRU00176"/>
    </source>
</evidence>
<keyword evidence="6" id="KW-1185">Reference proteome</keyword>
<evidence type="ECO:0000259" key="3">
    <source>
        <dbReference type="PROSITE" id="PS50020"/>
    </source>
</evidence>
<evidence type="ECO:0000256" key="2">
    <source>
        <dbReference type="SAM" id="MobiDB-lite"/>
    </source>
</evidence>
<dbReference type="AlphaFoldDB" id="A0AAV6KFV8"/>
<dbReference type="CDD" id="cd00201">
    <property type="entry name" value="WW"/>
    <property type="match status" value="1"/>
</dbReference>
<dbReference type="PROSITE" id="PS50020">
    <property type="entry name" value="WW_DOMAIN_2"/>
    <property type="match status" value="1"/>
</dbReference>
<dbReference type="GO" id="GO:0003723">
    <property type="term" value="F:RNA binding"/>
    <property type="evidence" value="ECO:0007669"/>
    <property type="project" value="UniProtKB-UniRule"/>
</dbReference>
<accession>A0AAV6KFV8</accession>
<dbReference type="EMBL" id="JACTNZ010000004">
    <property type="protein sequence ID" value="KAG5551408.1"/>
    <property type="molecule type" value="Genomic_DNA"/>
</dbReference>
<protein>
    <submittedName>
        <fullName evidence="5">Uncharacterized protein</fullName>
    </submittedName>
</protein>
<dbReference type="EMBL" id="JACTNZ010000004">
    <property type="protein sequence ID" value="KAG5551407.1"/>
    <property type="molecule type" value="Genomic_DNA"/>
</dbReference>
<feature type="domain" description="RRM" evidence="4">
    <location>
        <begin position="95"/>
        <end position="172"/>
    </location>
</feature>
<evidence type="ECO:0000259" key="4">
    <source>
        <dbReference type="PROSITE" id="PS50102"/>
    </source>
</evidence>
<dbReference type="InterPro" id="IPR036020">
    <property type="entry name" value="WW_dom_sf"/>
</dbReference>
<feature type="region of interest" description="Disordered" evidence="2">
    <location>
        <begin position="1"/>
        <end position="32"/>
    </location>
</feature>
<dbReference type="PANTHER" id="PTHR48036">
    <property type="entry name" value="SPLICING FACTOR (PAD-1), PUTATIVE (AFU_ORTHOLOGUE AFUA_1G15810)-RELATED"/>
    <property type="match status" value="1"/>
</dbReference>
<dbReference type="SMART" id="SM00360">
    <property type="entry name" value="RRM"/>
    <property type="match status" value="1"/>
</dbReference>
<reference evidence="5" key="1">
    <citation type="submission" date="2020-08" db="EMBL/GenBank/DDBJ databases">
        <title>Plant Genome Project.</title>
        <authorList>
            <person name="Zhang R.-G."/>
        </authorList>
    </citation>
    <scope>NUCLEOTIDE SEQUENCE</scope>
    <source>
        <strain evidence="5">WSP0</strain>
        <tissue evidence="5">Leaf</tissue>
    </source>
</reference>
<organism evidence="5 6">
    <name type="scientific">Rhododendron griersonianum</name>
    <dbReference type="NCBI Taxonomy" id="479676"/>
    <lineage>
        <taxon>Eukaryota</taxon>
        <taxon>Viridiplantae</taxon>
        <taxon>Streptophyta</taxon>
        <taxon>Embryophyta</taxon>
        <taxon>Tracheophyta</taxon>
        <taxon>Spermatophyta</taxon>
        <taxon>Magnoliopsida</taxon>
        <taxon>eudicotyledons</taxon>
        <taxon>Gunneridae</taxon>
        <taxon>Pentapetalae</taxon>
        <taxon>asterids</taxon>
        <taxon>Ericales</taxon>
        <taxon>Ericaceae</taxon>
        <taxon>Ericoideae</taxon>
        <taxon>Rhodoreae</taxon>
        <taxon>Rhododendron</taxon>
    </lineage>
</organism>
<gene>
    <name evidence="5" type="ORF">RHGRI_009732</name>
</gene>
<keyword evidence="1" id="KW-0694">RNA-binding</keyword>
<dbReference type="SUPFAM" id="SSF51045">
    <property type="entry name" value="WW domain"/>
    <property type="match status" value="1"/>
</dbReference>
<proteinExistence type="predicted"/>
<dbReference type="Gene3D" id="3.30.70.330">
    <property type="match status" value="1"/>
</dbReference>
<dbReference type="InterPro" id="IPR006509">
    <property type="entry name" value="RBM39_SF"/>
</dbReference>